<feature type="region of interest" description="Disordered" evidence="1">
    <location>
        <begin position="315"/>
        <end position="339"/>
    </location>
</feature>
<evidence type="ECO:0000256" key="1">
    <source>
        <dbReference type="SAM" id="MobiDB-lite"/>
    </source>
</evidence>
<keyword evidence="3" id="KW-1185">Reference proteome</keyword>
<dbReference type="EMBL" id="JAKKPZ010000133">
    <property type="protein sequence ID" value="KAI1700846.1"/>
    <property type="molecule type" value="Genomic_DNA"/>
</dbReference>
<name>A0AAD4MND6_9BILA</name>
<reference evidence="2" key="1">
    <citation type="submission" date="2022-01" db="EMBL/GenBank/DDBJ databases">
        <title>Genome Sequence Resource for Two Populations of Ditylenchus destructor, the Migratory Endoparasitic Phytonematode.</title>
        <authorList>
            <person name="Zhang H."/>
            <person name="Lin R."/>
            <person name="Xie B."/>
        </authorList>
    </citation>
    <scope>NUCLEOTIDE SEQUENCE</scope>
    <source>
        <strain evidence="2">BazhouSP</strain>
    </source>
</reference>
<proteinExistence type="predicted"/>
<evidence type="ECO:0000313" key="3">
    <source>
        <dbReference type="Proteomes" id="UP001201812"/>
    </source>
</evidence>
<evidence type="ECO:0000313" key="2">
    <source>
        <dbReference type="EMBL" id="KAI1700846.1"/>
    </source>
</evidence>
<comment type="caution">
    <text evidence="2">The sequence shown here is derived from an EMBL/GenBank/DDBJ whole genome shotgun (WGS) entry which is preliminary data.</text>
</comment>
<organism evidence="2 3">
    <name type="scientific">Ditylenchus destructor</name>
    <dbReference type="NCBI Taxonomy" id="166010"/>
    <lineage>
        <taxon>Eukaryota</taxon>
        <taxon>Metazoa</taxon>
        <taxon>Ecdysozoa</taxon>
        <taxon>Nematoda</taxon>
        <taxon>Chromadorea</taxon>
        <taxon>Rhabditida</taxon>
        <taxon>Tylenchina</taxon>
        <taxon>Tylenchomorpha</taxon>
        <taxon>Sphaerularioidea</taxon>
        <taxon>Anguinidae</taxon>
        <taxon>Anguininae</taxon>
        <taxon>Ditylenchus</taxon>
    </lineage>
</organism>
<gene>
    <name evidence="2" type="ORF">DdX_16467</name>
</gene>
<protein>
    <submittedName>
        <fullName evidence="2">Uncharacterized protein</fullName>
    </submittedName>
</protein>
<sequence>MYCWIRMRAFIIFHIVYFCIPQFQAVHWWETGAKKASGALNSVVRNGQQAFANINHTVDQLAGMTKRIKLFAHGWPAHLNPPEILIPFLTKMAPTNQTPSDTIGWAEKAHSRAIESRDLREAFFAELYHIFPYKMPPKVKDVIDVNGHSITVSYLNEIVTPPGFNILTPQGLHNPDREVTVSDVKPAMKELAFHFIHKEIEGYKGGEITGEPALRIGAALCRALFFVDAAHYKYAREEDHIHLAYPDKFKLAQQPTTVESKQEPSPGEISTVRLKKMHEITIFFDNNWETFKSIMYILGNYQKQFYDAKAGEYVESKAEKRREAEEAKRTAARERDRFH</sequence>
<accession>A0AAD4MND6</accession>
<dbReference type="Proteomes" id="UP001201812">
    <property type="component" value="Unassembled WGS sequence"/>
</dbReference>
<dbReference type="AlphaFoldDB" id="A0AAD4MND6"/>